<evidence type="ECO:0000313" key="4">
    <source>
        <dbReference type="Proteomes" id="UP001597403"/>
    </source>
</evidence>
<name>A0ABW4V2F0_9BACL</name>
<organism evidence="3 4">
    <name type="scientific">Paenibacillus nicotianae</name>
    <dbReference type="NCBI Taxonomy" id="1526551"/>
    <lineage>
        <taxon>Bacteria</taxon>
        <taxon>Bacillati</taxon>
        <taxon>Bacillota</taxon>
        <taxon>Bacilli</taxon>
        <taxon>Bacillales</taxon>
        <taxon>Paenibacillaceae</taxon>
        <taxon>Paenibacillus</taxon>
    </lineage>
</organism>
<keyword evidence="2" id="KW-0472">Membrane</keyword>
<dbReference type="PANTHER" id="PTHR35792">
    <property type="entry name" value="GENERAL STRESS PROTEIN"/>
    <property type="match status" value="1"/>
</dbReference>
<gene>
    <name evidence="3" type="ORF">ACFSGI_21150</name>
</gene>
<feature type="region of interest" description="Disordered" evidence="1">
    <location>
        <begin position="84"/>
        <end position="105"/>
    </location>
</feature>
<feature type="transmembrane region" description="Helical" evidence="2">
    <location>
        <begin position="6"/>
        <end position="28"/>
    </location>
</feature>
<evidence type="ECO:0000256" key="2">
    <source>
        <dbReference type="SAM" id="Phobius"/>
    </source>
</evidence>
<keyword evidence="2" id="KW-0812">Transmembrane</keyword>
<evidence type="ECO:0000256" key="1">
    <source>
        <dbReference type="SAM" id="MobiDB-lite"/>
    </source>
</evidence>
<sequence>MDNESTKSIITGAIAGALIGAGAALLFSTPQGDKIRTRVAELTDLVVENAPMLNERGHVLAEKGQEVVGMVKDSLDTVKDFKDEAQSATKEVKGEIQGFKDSHTS</sequence>
<reference evidence="4" key="1">
    <citation type="journal article" date="2019" name="Int. J. Syst. Evol. Microbiol.">
        <title>The Global Catalogue of Microorganisms (GCM) 10K type strain sequencing project: providing services to taxonomists for standard genome sequencing and annotation.</title>
        <authorList>
            <consortium name="The Broad Institute Genomics Platform"/>
            <consortium name="The Broad Institute Genome Sequencing Center for Infectious Disease"/>
            <person name="Wu L."/>
            <person name="Ma J."/>
        </authorList>
    </citation>
    <scope>NUCLEOTIDE SEQUENCE [LARGE SCALE GENOMIC DNA]</scope>
    <source>
        <strain evidence="4">CGMCC 1.15067</strain>
    </source>
</reference>
<dbReference type="PANTHER" id="PTHR35792:SF1">
    <property type="entry name" value="SLL0268 PROTEIN"/>
    <property type="match status" value="1"/>
</dbReference>
<dbReference type="RefSeq" id="WP_204826179.1">
    <property type="nucleotide sequence ID" value="NZ_JBHUGF010000011.1"/>
</dbReference>
<keyword evidence="2" id="KW-1133">Transmembrane helix</keyword>
<proteinExistence type="predicted"/>
<keyword evidence="4" id="KW-1185">Reference proteome</keyword>
<dbReference type="InterPro" id="IPR052928">
    <property type="entry name" value="Desiccation-related_membrane"/>
</dbReference>
<evidence type="ECO:0000313" key="3">
    <source>
        <dbReference type="EMBL" id="MFD1992487.1"/>
    </source>
</evidence>
<protein>
    <submittedName>
        <fullName evidence="3">YtxH domain-containing protein</fullName>
    </submittedName>
</protein>
<accession>A0ABW4V2F0</accession>
<dbReference type="EMBL" id="JBHUGF010000011">
    <property type="protein sequence ID" value="MFD1992487.1"/>
    <property type="molecule type" value="Genomic_DNA"/>
</dbReference>
<dbReference type="Proteomes" id="UP001597403">
    <property type="component" value="Unassembled WGS sequence"/>
</dbReference>
<comment type="caution">
    <text evidence="3">The sequence shown here is derived from an EMBL/GenBank/DDBJ whole genome shotgun (WGS) entry which is preliminary data.</text>
</comment>